<accession>A0A192B1V3</accession>
<dbReference type="AlphaFoldDB" id="A0A192B1V3"/>
<evidence type="ECO:0000313" key="2">
    <source>
        <dbReference type="EMBL" id="ANJ87203.1"/>
    </source>
</evidence>
<dbReference type="Proteomes" id="UP000035050">
    <property type="component" value="Chromosome"/>
</dbReference>
<reference evidence="2" key="1">
    <citation type="submission" date="2016-06" db="EMBL/GenBank/DDBJ databases">
        <title>Pandoraea oxalativorans DSM 23570 Genome Sequencing.</title>
        <authorList>
            <person name="Ee R."/>
            <person name="Lim Y.-L."/>
            <person name="Yong D."/>
            <person name="Yin W.-F."/>
            <person name="Chan K.-G."/>
        </authorList>
    </citation>
    <scope>NUCLEOTIDE SEQUENCE</scope>
    <source>
        <strain evidence="2">DSM 23570</strain>
    </source>
</reference>
<keyword evidence="3" id="KW-1185">Reference proteome</keyword>
<evidence type="ECO:0008006" key="4">
    <source>
        <dbReference type="Google" id="ProtNLM"/>
    </source>
</evidence>
<organism evidence="2 3">
    <name type="scientific">Pandoraea oxalativorans</name>
    <dbReference type="NCBI Taxonomy" id="573737"/>
    <lineage>
        <taxon>Bacteria</taxon>
        <taxon>Pseudomonadati</taxon>
        <taxon>Pseudomonadota</taxon>
        <taxon>Betaproteobacteria</taxon>
        <taxon>Burkholderiales</taxon>
        <taxon>Burkholderiaceae</taxon>
        <taxon>Pandoraea</taxon>
    </lineage>
</organism>
<gene>
    <name evidence="2" type="ORF">MB84_31250</name>
</gene>
<evidence type="ECO:0000313" key="3">
    <source>
        <dbReference type="Proteomes" id="UP000035050"/>
    </source>
</evidence>
<dbReference type="KEGG" id="pox:MB84_31250"/>
<feature type="chain" id="PRO_5008251192" description="CFA/I fimbrial subunit B" evidence="1">
    <location>
        <begin position="23"/>
        <end position="171"/>
    </location>
</feature>
<dbReference type="RefSeq" id="WP_052652598.1">
    <property type="nucleotide sequence ID" value="NZ_CP011253.3"/>
</dbReference>
<feature type="signal peptide" evidence="1">
    <location>
        <begin position="1"/>
        <end position="22"/>
    </location>
</feature>
<protein>
    <recommendedName>
        <fullName evidence="4">CFA/I fimbrial subunit B</fullName>
    </recommendedName>
</protein>
<dbReference type="InterPro" id="IPR007540">
    <property type="entry name" value="Fimbrial_CS1-type"/>
</dbReference>
<evidence type="ECO:0000256" key="1">
    <source>
        <dbReference type="SAM" id="SignalP"/>
    </source>
</evidence>
<name>A0A192B1V3_9BURK</name>
<dbReference type="Pfam" id="PF04449">
    <property type="entry name" value="Fimbrial_CS1"/>
    <property type="match status" value="1"/>
</dbReference>
<proteinExistence type="predicted"/>
<dbReference type="GO" id="GO:0009289">
    <property type="term" value="C:pilus"/>
    <property type="evidence" value="ECO:0007669"/>
    <property type="project" value="InterPro"/>
</dbReference>
<dbReference type="Gene3D" id="2.60.40.2040">
    <property type="entry name" value="CFA/I fimbrial subunit E, pilin domain"/>
    <property type="match status" value="1"/>
</dbReference>
<keyword evidence="1" id="KW-0732">Signal</keyword>
<sequence length="171" mass="17511">MKTFKQFAAVMTLVVPMAAAHAAEVVIDLSANIDPTLSVLQANGSPMPQNLDLSYNAATRDIAAPTIQTRLFTNDATQNIQVRLGTASSLVHATNSTVAAIPLTVQLDGRTITTAATTFNASDVWSGSGGGESRTLALTVAGRAPGTDAPVAGRYVGRLDMVILASAAAGT</sequence>
<dbReference type="EMBL" id="CP011253">
    <property type="protein sequence ID" value="ANJ87203.1"/>
    <property type="molecule type" value="Genomic_DNA"/>
</dbReference>